<evidence type="ECO:0000259" key="9">
    <source>
        <dbReference type="Pfam" id="PF05922"/>
    </source>
</evidence>
<evidence type="ECO:0000256" key="1">
    <source>
        <dbReference type="ARBA" id="ARBA00011073"/>
    </source>
</evidence>
<comment type="similarity">
    <text evidence="1 6">Belongs to the peptidase S8 family.</text>
</comment>
<dbReference type="PANTHER" id="PTHR43806">
    <property type="entry name" value="PEPTIDASE S8"/>
    <property type="match status" value="1"/>
</dbReference>
<sequence>MHPTLSLLFSILPLTLASPTRKRSEPAPLIIPRGEAFTLVPDEYIVKLKKGCAKAALDDAMKIMPGDADQVFDSIFKGFTGRLDSSSLDALRDNPDVDYVEQNAYYEAYGVTTQQQAPWGLARLSHRRPGASDYIYDESAGEGTCAYVVDSGNPSNSAGWQEFEGRAHFLGTFVGDQNDNCLHGTHVAGTIGGRQVGVAKKTTIYGIKVLDMNREQKCGADTSVIIAGIEHVARDAAERHCPNGVVVNLSLGGGWSQAMNEAAAALVRRGFFVAVAAGNGDQNHNPMDAASVSPASEPSVCTVGSVDSRDRPARDSNYGDVVDVQAPGVEVVSARAGGGYITMSGTSMAAPHVAGLGAYLLGLRKASASNLCSYLQESALQNSISGLHWGTRNLLVQNGVGA</sequence>
<evidence type="ECO:0000256" key="3">
    <source>
        <dbReference type="ARBA" id="ARBA00022729"/>
    </source>
</evidence>
<dbReference type="InterPro" id="IPR015500">
    <property type="entry name" value="Peptidase_S8_subtilisin-rel"/>
</dbReference>
<dbReference type="PRINTS" id="PR00723">
    <property type="entry name" value="SUBTILISIN"/>
</dbReference>
<dbReference type="Pfam" id="PF05922">
    <property type="entry name" value="Inhibitor_I9"/>
    <property type="match status" value="1"/>
</dbReference>
<evidence type="ECO:0000256" key="7">
    <source>
        <dbReference type="SAM" id="SignalP"/>
    </source>
</evidence>
<feature type="domain" description="Inhibitor I9" evidence="9">
    <location>
        <begin position="69"/>
        <end position="107"/>
    </location>
</feature>
<keyword evidence="5 6" id="KW-0720">Serine protease</keyword>
<dbReference type="GO" id="GO:0004252">
    <property type="term" value="F:serine-type endopeptidase activity"/>
    <property type="evidence" value="ECO:0007669"/>
    <property type="project" value="UniProtKB-UniRule"/>
</dbReference>
<evidence type="ECO:0000256" key="2">
    <source>
        <dbReference type="ARBA" id="ARBA00022670"/>
    </source>
</evidence>
<keyword evidence="2 6" id="KW-0645">Protease</keyword>
<keyword evidence="3 7" id="KW-0732">Signal</keyword>
<protein>
    <submittedName>
        <fullName evidence="10">Peptidase S8 family protein, Pr1G</fullName>
    </submittedName>
</protein>
<dbReference type="InterPro" id="IPR023828">
    <property type="entry name" value="Peptidase_S8_Ser-AS"/>
</dbReference>
<feature type="active site" description="Charge relay system" evidence="6">
    <location>
        <position position="347"/>
    </location>
</feature>
<dbReference type="InterPro" id="IPR050131">
    <property type="entry name" value="Peptidase_S8_subtilisin-like"/>
</dbReference>
<dbReference type="SUPFAM" id="SSF52743">
    <property type="entry name" value="Subtilisin-like"/>
    <property type="match status" value="1"/>
</dbReference>
<evidence type="ECO:0000256" key="4">
    <source>
        <dbReference type="ARBA" id="ARBA00022801"/>
    </source>
</evidence>
<dbReference type="PROSITE" id="PS51892">
    <property type="entry name" value="SUBTILASE"/>
    <property type="match status" value="1"/>
</dbReference>
<feature type="active site" description="Charge relay system" evidence="6">
    <location>
        <position position="150"/>
    </location>
</feature>
<dbReference type="HOGENOM" id="CLU_011263_1_0_1"/>
<dbReference type="Gene3D" id="3.40.50.200">
    <property type="entry name" value="Peptidase S8/S53 domain"/>
    <property type="match status" value="1"/>
</dbReference>
<dbReference type="OrthoDB" id="206201at2759"/>
<comment type="caution">
    <text evidence="10">The sequence shown here is derived from an EMBL/GenBank/DDBJ whole genome shotgun (WGS) entry which is preliminary data.</text>
</comment>
<dbReference type="InterPro" id="IPR034193">
    <property type="entry name" value="PCSK9_ProteinaseK-like"/>
</dbReference>
<gene>
    <name evidence="10" type="ORF">X797_008341</name>
</gene>
<evidence type="ECO:0000313" key="11">
    <source>
        <dbReference type="Proteomes" id="UP000030151"/>
    </source>
</evidence>
<name>A0A014N0P1_9HYPO</name>
<dbReference type="eggNOG" id="KOG1153">
    <property type="taxonomic scope" value="Eukaryota"/>
</dbReference>
<dbReference type="Proteomes" id="UP000030151">
    <property type="component" value="Unassembled WGS sequence"/>
</dbReference>
<feature type="domain" description="Peptidase S8/S53" evidence="8">
    <location>
        <begin position="179"/>
        <end position="365"/>
    </location>
</feature>
<dbReference type="InterPro" id="IPR022398">
    <property type="entry name" value="Peptidase_S8_His-AS"/>
</dbReference>
<keyword evidence="4 6" id="KW-0378">Hydrolase</keyword>
<evidence type="ECO:0000256" key="5">
    <source>
        <dbReference type="ARBA" id="ARBA00022825"/>
    </source>
</evidence>
<dbReference type="Pfam" id="PF00082">
    <property type="entry name" value="Peptidase_S8"/>
    <property type="match status" value="1"/>
</dbReference>
<dbReference type="InterPro" id="IPR036852">
    <property type="entry name" value="Peptidase_S8/S53_dom_sf"/>
</dbReference>
<accession>A0A014N0P1</accession>
<dbReference type="InterPro" id="IPR037045">
    <property type="entry name" value="S8pro/Inhibitor_I9_sf"/>
</dbReference>
<dbReference type="InterPro" id="IPR010259">
    <property type="entry name" value="S8pro/Inhibitor_I9"/>
</dbReference>
<reference evidence="10 11" key="1">
    <citation type="submission" date="2014-02" db="EMBL/GenBank/DDBJ databases">
        <title>The genome sequence of the entomopathogenic fungus Metarhizium robertsii ARSEF 2575.</title>
        <authorList>
            <person name="Giuliano Garisto Donzelli B."/>
            <person name="Roe B.A."/>
            <person name="Macmil S.L."/>
            <person name="Krasnoff S.B."/>
            <person name="Gibson D.M."/>
        </authorList>
    </citation>
    <scope>NUCLEOTIDE SEQUENCE [LARGE SCALE GENOMIC DNA]</scope>
    <source>
        <strain evidence="10 11">ARSEF 2575</strain>
    </source>
</reference>
<dbReference type="AlphaFoldDB" id="A0A014N0P1"/>
<dbReference type="GO" id="GO:0005576">
    <property type="term" value="C:extracellular region"/>
    <property type="evidence" value="ECO:0007669"/>
    <property type="project" value="UniProtKB-ARBA"/>
</dbReference>
<feature type="chain" id="PRO_5001474194" evidence="7">
    <location>
        <begin position="18"/>
        <end position="402"/>
    </location>
</feature>
<dbReference type="PROSITE" id="PS00137">
    <property type="entry name" value="SUBTILASE_HIS"/>
    <property type="match status" value="1"/>
</dbReference>
<dbReference type="PANTHER" id="PTHR43806:SF58">
    <property type="entry name" value="ALKALINE PROTEASE 1-RELATED"/>
    <property type="match status" value="1"/>
</dbReference>
<dbReference type="FunFam" id="3.40.50.200:FF:000014">
    <property type="entry name" value="Proteinase K"/>
    <property type="match status" value="1"/>
</dbReference>
<evidence type="ECO:0000313" key="10">
    <source>
        <dbReference type="EMBL" id="EXU98627.1"/>
    </source>
</evidence>
<dbReference type="Gene3D" id="3.30.70.80">
    <property type="entry name" value="Peptidase S8 propeptide/proteinase inhibitor I9"/>
    <property type="match status" value="1"/>
</dbReference>
<evidence type="ECO:0000256" key="6">
    <source>
        <dbReference type="PROSITE-ProRule" id="PRU01240"/>
    </source>
</evidence>
<feature type="signal peptide" evidence="7">
    <location>
        <begin position="1"/>
        <end position="17"/>
    </location>
</feature>
<dbReference type="GO" id="GO:0006508">
    <property type="term" value="P:proteolysis"/>
    <property type="evidence" value="ECO:0007669"/>
    <property type="project" value="UniProtKB-KW"/>
</dbReference>
<dbReference type="CDD" id="cd04077">
    <property type="entry name" value="Peptidases_S8_PCSK9_ProteinaseK_like"/>
    <property type="match status" value="1"/>
</dbReference>
<organism evidence="10 11">
    <name type="scientific">Metarhizium robertsii</name>
    <dbReference type="NCBI Taxonomy" id="568076"/>
    <lineage>
        <taxon>Eukaryota</taxon>
        <taxon>Fungi</taxon>
        <taxon>Dikarya</taxon>
        <taxon>Ascomycota</taxon>
        <taxon>Pezizomycotina</taxon>
        <taxon>Sordariomycetes</taxon>
        <taxon>Hypocreomycetidae</taxon>
        <taxon>Hypocreales</taxon>
        <taxon>Clavicipitaceae</taxon>
        <taxon>Metarhizium</taxon>
    </lineage>
</organism>
<proteinExistence type="inferred from homology"/>
<feature type="active site" description="Charge relay system" evidence="6">
    <location>
        <position position="183"/>
    </location>
</feature>
<dbReference type="InterPro" id="IPR000209">
    <property type="entry name" value="Peptidase_S8/S53_dom"/>
</dbReference>
<dbReference type="SUPFAM" id="SSF54897">
    <property type="entry name" value="Protease propeptides/inhibitors"/>
    <property type="match status" value="1"/>
</dbReference>
<dbReference type="EMBL" id="JELW01000025">
    <property type="protein sequence ID" value="EXU98627.1"/>
    <property type="molecule type" value="Genomic_DNA"/>
</dbReference>
<dbReference type="PROSITE" id="PS00138">
    <property type="entry name" value="SUBTILASE_SER"/>
    <property type="match status" value="1"/>
</dbReference>
<evidence type="ECO:0000259" key="8">
    <source>
        <dbReference type="Pfam" id="PF00082"/>
    </source>
</evidence>